<dbReference type="EMBL" id="MN740564">
    <property type="protein sequence ID" value="QHU33854.1"/>
    <property type="molecule type" value="Genomic_DNA"/>
</dbReference>
<protein>
    <submittedName>
        <fullName evidence="1">Uncharacterized protein</fullName>
    </submittedName>
</protein>
<evidence type="ECO:0000313" key="1">
    <source>
        <dbReference type="EMBL" id="QHU33854.1"/>
    </source>
</evidence>
<proteinExistence type="predicted"/>
<dbReference type="PROSITE" id="PS51354">
    <property type="entry name" value="GLUTAREDOXIN_2"/>
    <property type="match status" value="1"/>
</dbReference>
<accession>A0A6C0LWB9</accession>
<sequence length="490" mass="55711">MKVILNATDKKYGILSCNSPSTALSGSTLAEFVLQKGVTNASRGTTIVSRDNALNVFRNIQSKNRMKFTEEAVDNITIDIKYDMLNPASARSLQLSVLQKEKILEIYTELTSMNTEHIKDMTLTERNIVIERLMMLYRQGKLNKVVDGFDDKMEEIFLNQMTGSITVKKYIESRMSANKNSVIVYMIGFMNDGLKKRLKEPGFIETLTNMDTNIELTVPETSDEDVLERLNIHLLTKYKTVLERFNLVKNGIFKQLDPSQLQTHIQNTIRGIMNMVLGVTNYINRDRETVIEITDVIVGDILDIAFPHCSEIPLVGISTPPIVFGLCKGTPFASAEITSILWKYYMLFITVNGFNYQSSKTKMDLATRIHYVGDLYIDTIPVQRSTQELLEFRRRQDIERGNIIIYSIDGCNACISAKKRLSEWYRMRGSKTQYKSGSSSDIPDSLKHKITNPDGSVSFPVIVVGDELIDGNRDLDRILNSKPFRATRRK</sequence>
<organism evidence="1">
    <name type="scientific">viral metagenome</name>
    <dbReference type="NCBI Taxonomy" id="1070528"/>
    <lineage>
        <taxon>unclassified sequences</taxon>
        <taxon>metagenomes</taxon>
        <taxon>organismal metagenomes</taxon>
    </lineage>
</organism>
<dbReference type="SUPFAM" id="SSF52833">
    <property type="entry name" value="Thioredoxin-like"/>
    <property type="match status" value="1"/>
</dbReference>
<name>A0A6C0LWB9_9ZZZZ</name>
<dbReference type="Gene3D" id="3.40.30.10">
    <property type="entry name" value="Glutaredoxin"/>
    <property type="match status" value="1"/>
</dbReference>
<dbReference type="AlphaFoldDB" id="A0A6C0LWB9"/>
<reference evidence="1" key="1">
    <citation type="journal article" date="2020" name="Nature">
        <title>Giant virus diversity and host interactions through global metagenomics.</title>
        <authorList>
            <person name="Schulz F."/>
            <person name="Roux S."/>
            <person name="Paez-Espino D."/>
            <person name="Jungbluth S."/>
            <person name="Walsh D.A."/>
            <person name="Denef V.J."/>
            <person name="McMahon K.D."/>
            <person name="Konstantinidis K.T."/>
            <person name="Eloe-Fadrosh E.A."/>
            <person name="Kyrpides N.C."/>
            <person name="Woyke T."/>
        </authorList>
    </citation>
    <scope>NUCLEOTIDE SEQUENCE</scope>
    <source>
        <strain evidence="1">GVMAG-S-1016704-142</strain>
    </source>
</reference>
<dbReference type="InterPro" id="IPR036249">
    <property type="entry name" value="Thioredoxin-like_sf"/>
</dbReference>